<dbReference type="Pfam" id="PF13377">
    <property type="entry name" value="Peripla_BP_3"/>
    <property type="match status" value="1"/>
</dbReference>
<dbReference type="CDD" id="cd01392">
    <property type="entry name" value="HTH_LacI"/>
    <property type="match status" value="1"/>
</dbReference>
<dbReference type="GO" id="GO:0000976">
    <property type="term" value="F:transcription cis-regulatory region binding"/>
    <property type="evidence" value="ECO:0007669"/>
    <property type="project" value="TreeGrafter"/>
</dbReference>
<dbReference type="PANTHER" id="PTHR30146">
    <property type="entry name" value="LACI-RELATED TRANSCRIPTIONAL REPRESSOR"/>
    <property type="match status" value="1"/>
</dbReference>
<keyword evidence="6" id="KW-0614">Plasmid</keyword>
<keyword evidence="2 6" id="KW-0238">DNA-binding</keyword>
<sequence>MSKRQRDPATKPEAKSGQPPPKRPPTMMDVARLAGVSTMTVSRALKSDSVILDATRQRILAVCDEIGYILDERAGALSSNQTGFISALVPSVNNAIFADLARGLTDAAAESGLQILLGYTEYSSEKEEALIGAMMRRRPEALMLVTGQHSERSRAMLHAAGIPIVEAWDVPRDPIHHIAGFSNALATETLVRRLHDKGYREIGFIGGTSYPGSPGTIRRAGYEAAIRELGLPEGRIVGFRQAPTALAMGQGAEAIVEMLTRFPGVDAVVCVHDLAAFGVLTECQRRGWDVPGRCAIAGFGDSEVSRYSHPRITTIKADAYALGRTAGDLLLDSIRAARQGEVTPARHVTVPFTIEERESS</sequence>
<evidence type="ECO:0000259" key="5">
    <source>
        <dbReference type="PROSITE" id="PS50932"/>
    </source>
</evidence>
<dbReference type="EMBL" id="CP102775">
    <property type="protein sequence ID" value="UZF90097.1"/>
    <property type="molecule type" value="Genomic_DNA"/>
</dbReference>
<geneLocation type="plasmid" evidence="6">
    <name>pNBC436</name>
</geneLocation>
<feature type="region of interest" description="Disordered" evidence="4">
    <location>
        <begin position="1"/>
        <end position="26"/>
    </location>
</feature>
<evidence type="ECO:0000313" key="6">
    <source>
        <dbReference type="EMBL" id="UZF90097.1"/>
    </source>
</evidence>
<dbReference type="SUPFAM" id="SSF53822">
    <property type="entry name" value="Periplasmic binding protein-like I"/>
    <property type="match status" value="1"/>
</dbReference>
<dbReference type="SUPFAM" id="SSF47413">
    <property type="entry name" value="lambda repressor-like DNA-binding domains"/>
    <property type="match status" value="1"/>
</dbReference>
<accession>A0A9E8A1C8</accession>
<protein>
    <submittedName>
        <fullName evidence="6">LacI family DNA-binding transcriptional regulator</fullName>
    </submittedName>
</protein>
<dbReference type="PANTHER" id="PTHR30146:SF33">
    <property type="entry name" value="TRANSCRIPTIONAL REGULATOR"/>
    <property type="match status" value="1"/>
</dbReference>
<proteinExistence type="predicted"/>
<name>A0A9E8A1C8_9HYPH</name>
<dbReference type="InterPro" id="IPR028082">
    <property type="entry name" value="Peripla_BP_I"/>
</dbReference>
<dbReference type="InterPro" id="IPR046335">
    <property type="entry name" value="LacI/GalR-like_sensor"/>
</dbReference>
<dbReference type="PROSITE" id="PS00356">
    <property type="entry name" value="HTH_LACI_1"/>
    <property type="match status" value="1"/>
</dbReference>
<feature type="domain" description="HTH lacI-type" evidence="5">
    <location>
        <begin position="25"/>
        <end position="79"/>
    </location>
</feature>
<dbReference type="InterPro" id="IPR010982">
    <property type="entry name" value="Lambda_DNA-bd_dom_sf"/>
</dbReference>
<dbReference type="Gene3D" id="1.10.260.40">
    <property type="entry name" value="lambda repressor-like DNA-binding domains"/>
    <property type="match status" value="1"/>
</dbReference>
<dbReference type="CDD" id="cd01575">
    <property type="entry name" value="PBP1_GntR"/>
    <property type="match status" value="1"/>
</dbReference>
<evidence type="ECO:0000256" key="2">
    <source>
        <dbReference type="ARBA" id="ARBA00023125"/>
    </source>
</evidence>
<evidence type="ECO:0000256" key="3">
    <source>
        <dbReference type="ARBA" id="ARBA00023163"/>
    </source>
</evidence>
<keyword evidence="1" id="KW-0805">Transcription regulation</keyword>
<dbReference type="SMART" id="SM00354">
    <property type="entry name" value="HTH_LACI"/>
    <property type="match status" value="1"/>
</dbReference>
<reference evidence="6" key="1">
    <citation type="submission" date="2022-08" db="EMBL/GenBank/DDBJ databases">
        <title>Complete Genome Sequences of 2 Bosea sp. soil isolates.</title>
        <authorList>
            <person name="Alvarez Arevalo M."/>
            <person name="Sterndorff E.B."/>
            <person name="Faurdal D."/>
            <person name="Joergensen T.S."/>
            <person name="Weber T."/>
        </authorList>
    </citation>
    <scope>NUCLEOTIDE SEQUENCE</scope>
    <source>
        <strain evidence="6">NBC_00436</strain>
        <plasmid evidence="6">pNBC436</plasmid>
    </source>
</reference>
<dbReference type="PROSITE" id="PS50932">
    <property type="entry name" value="HTH_LACI_2"/>
    <property type="match status" value="1"/>
</dbReference>
<dbReference type="GO" id="GO:0003700">
    <property type="term" value="F:DNA-binding transcription factor activity"/>
    <property type="evidence" value="ECO:0007669"/>
    <property type="project" value="TreeGrafter"/>
</dbReference>
<dbReference type="Pfam" id="PF00356">
    <property type="entry name" value="LacI"/>
    <property type="match status" value="1"/>
</dbReference>
<dbReference type="AlphaFoldDB" id="A0A9E8A1C8"/>
<dbReference type="InterPro" id="IPR000843">
    <property type="entry name" value="HTH_LacI"/>
</dbReference>
<dbReference type="Gene3D" id="3.40.50.2300">
    <property type="match status" value="2"/>
</dbReference>
<organism evidence="6">
    <name type="scientific">Bosea sp. NBC_00436</name>
    <dbReference type="NCBI Taxonomy" id="2969620"/>
    <lineage>
        <taxon>Bacteria</taxon>
        <taxon>Pseudomonadati</taxon>
        <taxon>Pseudomonadota</taxon>
        <taxon>Alphaproteobacteria</taxon>
        <taxon>Hyphomicrobiales</taxon>
        <taxon>Boseaceae</taxon>
        <taxon>Bosea</taxon>
    </lineage>
</organism>
<gene>
    <name evidence="6" type="ORF">NWE54_26460</name>
</gene>
<evidence type="ECO:0000256" key="4">
    <source>
        <dbReference type="SAM" id="MobiDB-lite"/>
    </source>
</evidence>
<evidence type="ECO:0000256" key="1">
    <source>
        <dbReference type="ARBA" id="ARBA00023015"/>
    </source>
</evidence>
<keyword evidence="3" id="KW-0804">Transcription</keyword>
<feature type="compositionally biased region" description="Basic and acidic residues" evidence="4">
    <location>
        <begin position="1"/>
        <end position="14"/>
    </location>
</feature>